<feature type="transmembrane region" description="Helical" evidence="12">
    <location>
        <begin position="53"/>
        <end position="71"/>
    </location>
</feature>
<dbReference type="PANTHER" id="PTHR30365:SF15">
    <property type="entry name" value="CYTOCHROME BD UBIQUINOL OXIDASE SUBUNIT 1"/>
    <property type="match status" value="1"/>
</dbReference>
<evidence type="ECO:0000313" key="14">
    <source>
        <dbReference type="EMBL" id="MFC0396625.1"/>
    </source>
</evidence>
<keyword evidence="11 12" id="KW-0472">Membrane</keyword>
<comment type="similarity">
    <text evidence="2 12">Belongs to the cytochrome ubiquinol oxidase subunit 1 family.</text>
</comment>
<feature type="transmembrane region" description="Helical" evidence="12">
    <location>
        <begin position="217"/>
        <end position="235"/>
    </location>
</feature>
<keyword evidence="9 12" id="KW-1133">Transmembrane helix</keyword>
<evidence type="ECO:0000256" key="1">
    <source>
        <dbReference type="ARBA" id="ARBA00004651"/>
    </source>
</evidence>
<protein>
    <submittedName>
        <fullName evidence="14">Cytochrome ubiquinol oxidase subunit I</fullName>
    </submittedName>
</protein>
<feature type="transmembrane region" description="Helical" evidence="12">
    <location>
        <begin position="364"/>
        <end position="384"/>
    </location>
</feature>
<dbReference type="RefSeq" id="WP_204821311.1">
    <property type="nucleotide sequence ID" value="NZ_JANHOF010000012.1"/>
</dbReference>
<evidence type="ECO:0000256" key="4">
    <source>
        <dbReference type="ARBA" id="ARBA00022475"/>
    </source>
</evidence>
<keyword evidence="15" id="KW-1185">Reference proteome</keyword>
<feature type="transmembrane region" description="Helical" evidence="12">
    <location>
        <begin position="20"/>
        <end position="41"/>
    </location>
</feature>
<feature type="transmembrane region" description="Helical" evidence="12">
    <location>
        <begin position="91"/>
        <end position="117"/>
    </location>
</feature>
<feature type="compositionally biased region" description="Polar residues" evidence="13">
    <location>
        <begin position="455"/>
        <end position="469"/>
    </location>
</feature>
<keyword evidence="10 12" id="KW-0408">Iron</keyword>
<dbReference type="InterPro" id="IPR002585">
    <property type="entry name" value="Cyt-d_ubiquinol_oxidase_su_1"/>
</dbReference>
<evidence type="ECO:0000256" key="11">
    <source>
        <dbReference type="ARBA" id="ARBA00023136"/>
    </source>
</evidence>
<keyword evidence="5 12" id="KW-0349">Heme</keyword>
<dbReference type="Proteomes" id="UP001589818">
    <property type="component" value="Unassembled WGS sequence"/>
</dbReference>
<evidence type="ECO:0000256" key="8">
    <source>
        <dbReference type="ARBA" id="ARBA00022982"/>
    </source>
</evidence>
<evidence type="ECO:0000256" key="5">
    <source>
        <dbReference type="ARBA" id="ARBA00022617"/>
    </source>
</evidence>
<dbReference type="PIRSF" id="PIRSF006446">
    <property type="entry name" value="Cyt_quinol_oxidase_1"/>
    <property type="match status" value="1"/>
</dbReference>
<evidence type="ECO:0000256" key="6">
    <source>
        <dbReference type="ARBA" id="ARBA00022692"/>
    </source>
</evidence>
<dbReference type="EMBL" id="JBHLVF010000064">
    <property type="protein sequence ID" value="MFC0396625.1"/>
    <property type="molecule type" value="Genomic_DNA"/>
</dbReference>
<proteinExistence type="inferred from homology"/>
<evidence type="ECO:0000256" key="9">
    <source>
        <dbReference type="ARBA" id="ARBA00022989"/>
    </source>
</evidence>
<reference evidence="14 15" key="1">
    <citation type="submission" date="2024-09" db="EMBL/GenBank/DDBJ databases">
        <authorList>
            <person name="Sun Q."/>
            <person name="Mori K."/>
        </authorList>
    </citation>
    <scope>NUCLEOTIDE SEQUENCE [LARGE SCALE GENOMIC DNA]</scope>
    <source>
        <strain evidence="14 15">CCM 4839</strain>
    </source>
</reference>
<evidence type="ECO:0000256" key="10">
    <source>
        <dbReference type="ARBA" id="ARBA00023004"/>
    </source>
</evidence>
<feature type="transmembrane region" description="Helical" evidence="12">
    <location>
        <begin position="184"/>
        <end position="205"/>
    </location>
</feature>
<evidence type="ECO:0000256" key="7">
    <source>
        <dbReference type="ARBA" id="ARBA00022723"/>
    </source>
</evidence>
<evidence type="ECO:0000313" key="15">
    <source>
        <dbReference type="Proteomes" id="UP001589818"/>
    </source>
</evidence>
<gene>
    <name evidence="14" type="ORF">ACFFJ8_35415</name>
</gene>
<comment type="caution">
    <text evidence="14">The sequence shown here is derived from an EMBL/GenBank/DDBJ whole genome shotgun (WGS) entry which is preliminary data.</text>
</comment>
<dbReference type="Pfam" id="PF01654">
    <property type="entry name" value="Cyt_bd_oxida_I"/>
    <property type="match status" value="1"/>
</dbReference>
<keyword evidence="6 12" id="KW-0812">Transmembrane</keyword>
<evidence type="ECO:0000256" key="3">
    <source>
        <dbReference type="ARBA" id="ARBA00022448"/>
    </source>
</evidence>
<evidence type="ECO:0000256" key="2">
    <source>
        <dbReference type="ARBA" id="ARBA00009819"/>
    </source>
</evidence>
<feature type="region of interest" description="Disordered" evidence="13">
    <location>
        <begin position="447"/>
        <end position="469"/>
    </location>
</feature>
<feature type="transmembrane region" description="Helical" evidence="12">
    <location>
        <begin position="124"/>
        <end position="144"/>
    </location>
</feature>
<name>A0ABV6JP89_9BACL</name>
<keyword evidence="4 12" id="KW-1003">Cell membrane</keyword>
<organism evidence="14 15">
    <name type="scientific">Paenibacillus mendelii</name>
    <dbReference type="NCBI Taxonomy" id="206163"/>
    <lineage>
        <taxon>Bacteria</taxon>
        <taxon>Bacillati</taxon>
        <taxon>Bacillota</taxon>
        <taxon>Bacilli</taxon>
        <taxon>Bacillales</taxon>
        <taxon>Paenibacillaceae</taxon>
        <taxon>Paenibacillus</taxon>
    </lineage>
</organism>
<feature type="transmembrane region" description="Helical" evidence="12">
    <location>
        <begin position="404"/>
        <end position="436"/>
    </location>
</feature>
<comment type="subcellular location">
    <subcellularLocation>
        <location evidence="1">Cell membrane</location>
        <topology evidence="1">Multi-pass membrane protein</topology>
    </subcellularLocation>
</comment>
<dbReference type="PANTHER" id="PTHR30365">
    <property type="entry name" value="CYTOCHROME D UBIQUINOL OXIDASE"/>
    <property type="match status" value="1"/>
</dbReference>
<evidence type="ECO:0000256" key="12">
    <source>
        <dbReference type="PIRNR" id="PIRNR006446"/>
    </source>
</evidence>
<keyword evidence="8 12" id="KW-0249">Electron transport</keyword>
<feature type="transmembrane region" description="Helical" evidence="12">
    <location>
        <begin position="329"/>
        <end position="352"/>
    </location>
</feature>
<keyword evidence="3 12" id="KW-0813">Transport</keyword>
<keyword evidence="7 12" id="KW-0479">Metal-binding</keyword>
<evidence type="ECO:0000256" key="13">
    <source>
        <dbReference type="SAM" id="MobiDB-lite"/>
    </source>
</evidence>
<accession>A0ABV6JP89</accession>
<sequence length="469" mass="51934">MEALELARWQFGITTVYHFLFVPLSIGLAYLIAFMQTMYVIKKDDKYKRMTKFWGKIFLLNFAVGVVTGIIQEFQFGMNWADYSRFVGAVFGGPLAVEALVSFFLESTFLGIWIFGWDRLSKKVHLACIWLVAIAATLSALWILSANSFMQEPVGYEIVNGRAEMTNFFALLGNKQLWVEFPHVIYGALATGSLFVTGISAYKMLRKQQVDLFKASFSIGIVVALVSSLLTAFAGHDQAQHLMKSQPMKMAASEALWHTSGESAPWTVIASIDPAKQENGFQLEVPYALSILSYNKLTGKVPGMLELQAEYEAKYGPGNYIPPVRTTFWSFRIMVAAGMGMILLSLFGTIAVVRHKAETYRRYLRWMLPAMALPFIANSAGWIMTEVGRQPWIVFGLQKTEDGVSPLVSAGMVATSLIGFTLVYGILASVFIYLVVHTVRKGADADVDADESHGQNHTPNAGVTPTASL</sequence>